<sequence length="352" mass="41118">MKFYLVINYLLCLCCATLADSELLSVVQIFRHGERTPVIFYPTDPYQNSKFWNDLGPGELTENGKHQLYNLGTFFRQRYDTFIGEVYNEKQITVKSSNSKRNIQSAKSFLDGLFSKTDQNITIEKATWPVMSVIFVCPKFDVEYLKLEGTNQKLIDINKNNKELYEYVRKHSEFPVFGLVSTFLVWDTLKIENAVKIALPEWTNAVFPQKLTEASNNLSTFVCYNEEQQKLGVGPFINELIEHFEKIIEGTEEPKTILFSGHDINIACFLGTLHYYQETNNPHVPPFASSLTFELWKDDDHFFVYIYYKPDEESIPVSVKNCGFNCEFEEFKKMFENIRLKSEDWYSECLFL</sequence>
<evidence type="ECO:0000256" key="7">
    <source>
        <dbReference type="ARBA" id="ARBA00023180"/>
    </source>
</evidence>
<dbReference type="SUPFAM" id="SSF53254">
    <property type="entry name" value="Phosphoglycerate mutase-like"/>
    <property type="match status" value="1"/>
</dbReference>
<protein>
    <recommendedName>
        <fullName evidence="3">acid phosphatase</fullName>
        <ecNumber evidence="3">3.1.3.2</ecNumber>
    </recommendedName>
</protein>
<evidence type="ECO:0000313" key="9">
    <source>
        <dbReference type="EMBL" id="CAH1104080.1"/>
    </source>
</evidence>
<dbReference type="PANTHER" id="PTHR11567:SF211">
    <property type="entry name" value="PROSTATIC ACID PHOSPHATASE"/>
    <property type="match status" value="1"/>
</dbReference>
<comment type="catalytic activity">
    <reaction evidence="1">
        <text>a phosphate monoester + H2O = an alcohol + phosphate</text>
        <dbReference type="Rhea" id="RHEA:15017"/>
        <dbReference type="ChEBI" id="CHEBI:15377"/>
        <dbReference type="ChEBI" id="CHEBI:30879"/>
        <dbReference type="ChEBI" id="CHEBI:43474"/>
        <dbReference type="ChEBI" id="CHEBI:67140"/>
        <dbReference type="EC" id="3.1.3.2"/>
    </reaction>
</comment>
<dbReference type="InterPro" id="IPR000560">
    <property type="entry name" value="His_Pase_clade-2"/>
</dbReference>
<keyword evidence="5" id="KW-0378">Hydrolase</keyword>
<dbReference type="InterPro" id="IPR050645">
    <property type="entry name" value="Histidine_acid_phosphatase"/>
</dbReference>
<accession>A0A9P0CQJ4</accession>
<evidence type="ECO:0000256" key="5">
    <source>
        <dbReference type="ARBA" id="ARBA00022801"/>
    </source>
</evidence>
<dbReference type="CDD" id="cd07061">
    <property type="entry name" value="HP_HAP_like"/>
    <property type="match status" value="1"/>
</dbReference>
<evidence type="ECO:0000256" key="4">
    <source>
        <dbReference type="ARBA" id="ARBA00022729"/>
    </source>
</evidence>
<proteinExistence type="inferred from homology"/>
<evidence type="ECO:0000256" key="8">
    <source>
        <dbReference type="SAM" id="SignalP"/>
    </source>
</evidence>
<keyword evidence="7" id="KW-0325">Glycoprotein</keyword>
<dbReference type="Gene3D" id="3.40.50.1240">
    <property type="entry name" value="Phosphoglycerate mutase-like"/>
    <property type="match status" value="1"/>
</dbReference>
<evidence type="ECO:0000313" key="10">
    <source>
        <dbReference type="Proteomes" id="UP001153636"/>
    </source>
</evidence>
<dbReference type="EC" id="3.1.3.2" evidence="3"/>
<dbReference type="InterPro" id="IPR029033">
    <property type="entry name" value="His_PPase_superfam"/>
</dbReference>
<dbReference type="PROSITE" id="PS00616">
    <property type="entry name" value="HIS_ACID_PHOSPHAT_1"/>
    <property type="match status" value="1"/>
</dbReference>
<dbReference type="OrthoDB" id="5821688at2759"/>
<dbReference type="PANTHER" id="PTHR11567">
    <property type="entry name" value="ACID PHOSPHATASE-RELATED"/>
    <property type="match status" value="1"/>
</dbReference>
<dbReference type="Pfam" id="PF00328">
    <property type="entry name" value="His_Phos_2"/>
    <property type="match status" value="1"/>
</dbReference>
<gene>
    <name evidence="9" type="ORF">PSYICH_LOCUS5277</name>
</gene>
<dbReference type="GO" id="GO:0003993">
    <property type="term" value="F:acid phosphatase activity"/>
    <property type="evidence" value="ECO:0007669"/>
    <property type="project" value="UniProtKB-EC"/>
</dbReference>
<dbReference type="InterPro" id="IPR033379">
    <property type="entry name" value="Acid_Pase_AS"/>
</dbReference>
<dbReference type="EMBL" id="OV651828">
    <property type="protein sequence ID" value="CAH1104080.1"/>
    <property type="molecule type" value="Genomic_DNA"/>
</dbReference>
<comment type="similarity">
    <text evidence="2">Belongs to the histidine acid phosphatase family.</text>
</comment>
<evidence type="ECO:0000256" key="3">
    <source>
        <dbReference type="ARBA" id="ARBA00012646"/>
    </source>
</evidence>
<reference evidence="9" key="1">
    <citation type="submission" date="2022-01" db="EMBL/GenBank/DDBJ databases">
        <authorList>
            <person name="King R."/>
        </authorList>
    </citation>
    <scope>NUCLEOTIDE SEQUENCE</scope>
</reference>
<feature type="chain" id="PRO_5040279432" description="acid phosphatase" evidence="8">
    <location>
        <begin position="20"/>
        <end position="352"/>
    </location>
</feature>
<evidence type="ECO:0000256" key="2">
    <source>
        <dbReference type="ARBA" id="ARBA00005375"/>
    </source>
</evidence>
<evidence type="ECO:0000256" key="1">
    <source>
        <dbReference type="ARBA" id="ARBA00000032"/>
    </source>
</evidence>
<evidence type="ECO:0000256" key="6">
    <source>
        <dbReference type="ARBA" id="ARBA00023157"/>
    </source>
</evidence>
<keyword evidence="6" id="KW-1015">Disulfide bond</keyword>
<keyword evidence="10" id="KW-1185">Reference proteome</keyword>
<keyword evidence="4 8" id="KW-0732">Signal</keyword>
<dbReference type="Proteomes" id="UP001153636">
    <property type="component" value="Chromosome 16"/>
</dbReference>
<name>A0A9P0CQJ4_9CUCU</name>
<dbReference type="AlphaFoldDB" id="A0A9P0CQJ4"/>
<organism evidence="9 10">
    <name type="scientific">Psylliodes chrysocephalus</name>
    <dbReference type="NCBI Taxonomy" id="3402493"/>
    <lineage>
        <taxon>Eukaryota</taxon>
        <taxon>Metazoa</taxon>
        <taxon>Ecdysozoa</taxon>
        <taxon>Arthropoda</taxon>
        <taxon>Hexapoda</taxon>
        <taxon>Insecta</taxon>
        <taxon>Pterygota</taxon>
        <taxon>Neoptera</taxon>
        <taxon>Endopterygota</taxon>
        <taxon>Coleoptera</taxon>
        <taxon>Polyphaga</taxon>
        <taxon>Cucujiformia</taxon>
        <taxon>Chrysomeloidea</taxon>
        <taxon>Chrysomelidae</taxon>
        <taxon>Galerucinae</taxon>
        <taxon>Alticini</taxon>
        <taxon>Psylliodes</taxon>
    </lineage>
</organism>
<feature type="signal peptide" evidence="8">
    <location>
        <begin position="1"/>
        <end position="19"/>
    </location>
</feature>